<evidence type="ECO:0000256" key="10">
    <source>
        <dbReference type="ARBA" id="ARBA00022915"/>
    </source>
</evidence>
<keyword evidence="18" id="KW-1185">Reference proteome</keyword>
<feature type="domain" description="ACT" evidence="16">
    <location>
        <begin position="388"/>
        <end position="447"/>
    </location>
</feature>
<protein>
    <recommendedName>
        <fullName evidence="14">Aspartokinase</fullName>
        <ecNumber evidence="14">2.7.2.4</ecNumber>
    </recommendedName>
</protein>
<evidence type="ECO:0000256" key="3">
    <source>
        <dbReference type="ARBA" id="ARBA00004986"/>
    </source>
</evidence>
<evidence type="ECO:0000313" key="17">
    <source>
        <dbReference type="EMBL" id="SLM85298.1"/>
    </source>
</evidence>
<dbReference type="GO" id="GO:0009088">
    <property type="term" value="P:threonine biosynthetic process"/>
    <property type="evidence" value="ECO:0007669"/>
    <property type="project" value="UniProtKB-UniPathway"/>
</dbReference>
<comment type="catalytic activity">
    <reaction evidence="12 14">
        <text>L-aspartate + ATP = 4-phospho-L-aspartate + ADP</text>
        <dbReference type="Rhea" id="RHEA:23776"/>
        <dbReference type="ChEBI" id="CHEBI:29991"/>
        <dbReference type="ChEBI" id="CHEBI:30616"/>
        <dbReference type="ChEBI" id="CHEBI:57535"/>
        <dbReference type="ChEBI" id="CHEBI:456216"/>
        <dbReference type="EC" id="2.7.2.4"/>
    </reaction>
</comment>
<dbReference type="GO" id="GO:0005829">
    <property type="term" value="C:cytosol"/>
    <property type="evidence" value="ECO:0007669"/>
    <property type="project" value="TreeGrafter"/>
</dbReference>
<dbReference type="UniPathway" id="UPA00051">
    <property type="reaction ID" value="UER00462"/>
</dbReference>
<evidence type="ECO:0000256" key="1">
    <source>
        <dbReference type="ARBA" id="ARBA00003121"/>
    </source>
</evidence>
<dbReference type="EC" id="2.7.2.4" evidence="14"/>
<organism evidence="17 18">
    <name type="scientific">Vagococcus fluvialis bH819</name>
    <dbReference type="NCBI Taxonomy" id="1255619"/>
    <lineage>
        <taxon>Bacteria</taxon>
        <taxon>Bacillati</taxon>
        <taxon>Bacillota</taxon>
        <taxon>Bacilli</taxon>
        <taxon>Lactobacillales</taxon>
        <taxon>Enterococcaceae</taxon>
        <taxon>Vagococcus</taxon>
    </lineage>
</organism>
<dbReference type="InterPro" id="IPR002912">
    <property type="entry name" value="ACT_dom"/>
</dbReference>
<dbReference type="OrthoDB" id="9799110at2"/>
<dbReference type="InterPro" id="IPR001048">
    <property type="entry name" value="Asp/Glu/Uridylate_kinase"/>
</dbReference>
<dbReference type="InterPro" id="IPR005260">
    <property type="entry name" value="Asp_kin_monofn"/>
</dbReference>
<dbReference type="GO" id="GO:0019877">
    <property type="term" value="P:diaminopimelate biosynthetic process"/>
    <property type="evidence" value="ECO:0007669"/>
    <property type="project" value="UniProtKB-KW"/>
</dbReference>
<keyword evidence="9 13" id="KW-0067">ATP-binding</keyword>
<evidence type="ECO:0000256" key="15">
    <source>
        <dbReference type="RuleBase" id="RU004249"/>
    </source>
</evidence>
<dbReference type="Gene3D" id="3.40.1160.10">
    <property type="entry name" value="Acetylglutamate kinase-like"/>
    <property type="match status" value="1"/>
</dbReference>
<sequence length="447" mass="49837">MKVAKFGGSSLADATQINKILNIIKADSERRFIIVSAPGKRYETDTKVTDLLIQYAENFLNNQNTALIEEAIIYRYQLISQELQLNKALPIIKKYIETLKKTPHRSKERVMDLFKSSGENCHAMLIAEFLTHNGIPSTYINPKDAGILVDDLPGEAIIKPEAYLKIKELKKLETVAVIPGFFGYTKEGEICTFSRGGSDVTGSIIAAGVQADCYENFTDVDAIYAANPGLIANCQPIKELTFREMRELSYTGFRVLHDESLMPARQANIPVIIKNTNNPEAPGTRISSQRTTHHEPVAGIAGDSGFTSIYLSKYLMNRQLGFGYNVLKIFKELNLQFDHMPSGIDDITIIMRQNQLTQEIEEQLISRLTTELSLDELKVMHNISMIALVGEGMKNNIGVASRATAALSKKKINLEMINQGSSEVSILFAINNDQENAAIKALYEEFF</sequence>
<evidence type="ECO:0000256" key="5">
    <source>
        <dbReference type="ARBA" id="ARBA00010122"/>
    </source>
</evidence>
<dbReference type="EMBL" id="FWFD01000008">
    <property type="protein sequence ID" value="SLM85298.1"/>
    <property type="molecule type" value="Genomic_DNA"/>
</dbReference>
<feature type="binding site" evidence="13">
    <location>
        <begin position="5"/>
        <end position="8"/>
    </location>
    <ligand>
        <name>ATP</name>
        <dbReference type="ChEBI" id="CHEBI:30616"/>
    </ligand>
</feature>
<dbReference type="PANTHER" id="PTHR21499:SF67">
    <property type="entry name" value="ASPARTOKINASE 3"/>
    <property type="match status" value="1"/>
</dbReference>
<feature type="binding site" evidence="13">
    <location>
        <position position="119"/>
    </location>
    <ligand>
        <name>substrate</name>
    </ligand>
</feature>
<evidence type="ECO:0000256" key="12">
    <source>
        <dbReference type="ARBA" id="ARBA00047872"/>
    </source>
</evidence>
<keyword evidence="10" id="KW-0220">Diaminopimelate biosynthesis</keyword>
<reference evidence="18" key="1">
    <citation type="submission" date="2017-02" db="EMBL/GenBank/DDBJ databases">
        <authorList>
            <person name="Dridi B."/>
        </authorList>
    </citation>
    <scope>NUCLEOTIDE SEQUENCE [LARGE SCALE GENOMIC DNA]</scope>
    <source>
        <strain evidence="18">bH819</strain>
    </source>
</reference>
<comment type="function">
    <text evidence="1">Catalyzes the phosphorylation of the beta-carboxyl group of aspartic acid with ATP to yield 4-phospho-L-aspartate, which is involved in the branched biosynthetic pathway leading to the biosynthesis of amino acids threonine, isoleucine and methionine.</text>
</comment>
<dbReference type="PROSITE" id="PS00324">
    <property type="entry name" value="ASPARTOKINASE"/>
    <property type="match status" value="1"/>
</dbReference>
<name>A0A1X6WM17_9ENTE</name>
<dbReference type="NCBIfam" id="NF006540">
    <property type="entry name" value="PRK09034.1"/>
    <property type="match status" value="1"/>
</dbReference>
<comment type="pathway">
    <text evidence="3 15">Amino-acid biosynthesis; L-methionine biosynthesis via de novo pathway; L-homoserine from L-aspartate: step 1/3.</text>
</comment>
<dbReference type="RefSeq" id="WP_086950936.1">
    <property type="nucleotide sequence ID" value="NZ_FWFD01000008.1"/>
</dbReference>
<dbReference type="GO" id="GO:0005524">
    <property type="term" value="F:ATP binding"/>
    <property type="evidence" value="ECO:0007669"/>
    <property type="project" value="UniProtKB-KW"/>
</dbReference>
<dbReference type="GO" id="GO:0009090">
    <property type="term" value="P:homoserine biosynthetic process"/>
    <property type="evidence" value="ECO:0007669"/>
    <property type="project" value="TreeGrafter"/>
</dbReference>
<dbReference type="Pfam" id="PF22468">
    <property type="entry name" value="ACT_9"/>
    <property type="match status" value="1"/>
</dbReference>
<dbReference type="InterPro" id="IPR018042">
    <property type="entry name" value="Aspartate_kinase_CS"/>
</dbReference>
<dbReference type="SUPFAM" id="SSF53633">
    <property type="entry name" value="Carbamate kinase-like"/>
    <property type="match status" value="1"/>
</dbReference>
<dbReference type="PIRSF" id="PIRSF000726">
    <property type="entry name" value="Asp_kin"/>
    <property type="match status" value="1"/>
</dbReference>
<evidence type="ECO:0000256" key="11">
    <source>
        <dbReference type="ARBA" id="ARBA00023154"/>
    </source>
</evidence>
<dbReference type="CDD" id="cd04916">
    <property type="entry name" value="ACT_AKiii-YclM-BS_2"/>
    <property type="match status" value="1"/>
</dbReference>
<dbReference type="FunFam" id="3.40.1160.10:FF:000027">
    <property type="entry name" value="Aspartokinase"/>
    <property type="match status" value="1"/>
</dbReference>
<dbReference type="InterPro" id="IPR001341">
    <property type="entry name" value="Asp_kinase"/>
</dbReference>
<evidence type="ECO:0000256" key="8">
    <source>
        <dbReference type="ARBA" id="ARBA00022777"/>
    </source>
</evidence>
<gene>
    <name evidence="17" type="ORF">FM121_04320</name>
</gene>
<evidence type="ECO:0000313" key="18">
    <source>
        <dbReference type="Proteomes" id="UP000195918"/>
    </source>
</evidence>
<dbReference type="Pfam" id="PF00696">
    <property type="entry name" value="AA_kinase"/>
    <property type="match status" value="1"/>
</dbReference>
<dbReference type="PANTHER" id="PTHR21499">
    <property type="entry name" value="ASPARTATE KINASE"/>
    <property type="match status" value="1"/>
</dbReference>
<dbReference type="InterPro" id="IPR035804">
    <property type="entry name" value="AKIII_YclM_N"/>
</dbReference>
<dbReference type="AlphaFoldDB" id="A0A1X6WM17"/>
<dbReference type="GO" id="GO:0004072">
    <property type="term" value="F:aspartate kinase activity"/>
    <property type="evidence" value="ECO:0007669"/>
    <property type="project" value="UniProtKB-EC"/>
</dbReference>
<dbReference type="Proteomes" id="UP000195918">
    <property type="component" value="Unassembled WGS sequence"/>
</dbReference>
<dbReference type="UniPathway" id="UPA00034">
    <property type="reaction ID" value="UER00015"/>
</dbReference>
<accession>A0A1X6WM17</accession>
<dbReference type="InterPro" id="IPR045865">
    <property type="entry name" value="ACT-like_dom_sf"/>
</dbReference>
<dbReference type="PROSITE" id="PS51671">
    <property type="entry name" value="ACT"/>
    <property type="match status" value="1"/>
</dbReference>
<keyword evidence="8 14" id="KW-0418">Kinase</keyword>
<keyword evidence="11" id="KW-0457">Lysine biosynthesis</keyword>
<comment type="pathway">
    <text evidence="2 15">Amino-acid biosynthesis; L-lysine biosynthesis via DAP pathway; (S)-tetrahydrodipicolinate from L-aspartate: step 1/4.</text>
</comment>
<evidence type="ECO:0000256" key="2">
    <source>
        <dbReference type="ARBA" id="ARBA00004766"/>
    </source>
</evidence>
<proteinExistence type="inferred from homology"/>
<keyword evidence="7 13" id="KW-0547">Nucleotide-binding</keyword>
<feature type="binding site" evidence="13">
    <location>
        <position position="49"/>
    </location>
    <ligand>
        <name>substrate</name>
    </ligand>
</feature>
<dbReference type="UniPathway" id="UPA00050">
    <property type="reaction ID" value="UER00461"/>
</dbReference>
<evidence type="ECO:0000259" key="16">
    <source>
        <dbReference type="PROSITE" id="PS51671"/>
    </source>
</evidence>
<evidence type="ECO:0000256" key="7">
    <source>
        <dbReference type="ARBA" id="ARBA00022741"/>
    </source>
</evidence>
<keyword evidence="6 14" id="KW-0808">Transferase</keyword>
<evidence type="ECO:0000256" key="13">
    <source>
        <dbReference type="PIRSR" id="PIRSR000726-1"/>
    </source>
</evidence>
<evidence type="ECO:0000256" key="9">
    <source>
        <dbReference type="ARBA" id="ARBA00022840"/>
    </source>
</evidence>
<feature type="binding site" evidence="13">
    <location>
        <position position="224"/>
    </location>
    <ligand>
        <name>ATP</name>
        <dbReference type="ChEBI" id="CHEBI:30616"/>
    </ligand>
</feature>
<evidence type="ECO:0000256" key="4">
    <source>
        <dbReference type="ARBA" id="ARBA00005139"/>
    </source>
</evidence>
<dbReference type="CDD" id="cd04245">
    <property type="entry name" value="AAK_AKiii-YclM-BS"/>
    <property type="match status" value="1"/>
</dbReference>
<dbReference type="GO" id="GO:0009089">
    <property type="term" value="P:lysine biosynthetic process via diaminopimelate"/>
    <property type="evidence" value="ECO:0007669"/>
    <property type="project" value="UniProtKB-UniPathway"/>
</dbReference>
<dbReference type="InterPro" id="IPR036393">
    <property type="entry name" value="AceGlu_kinase-like_sf"/>
</dbReference>
<comment type="pathway">
    <text evidence="4 15">Amino-acid biosynthesis; L-threonine biosynthesis; L-threonine from L-aspartate: step 1/5.</text>
</comment>
<dbReference type="NCBIfam" id="TIGR00657">
    <property type="entry name" value="asp_kinases"/>
    <property type="match status" value="1"/>
</dbReference>
<evidence type="ECO:0000256" key="14">
    <source>
        <dbReference type="RuleBase" id="RU003448"/>
    </source>
</evidence>
<dbReference type="SUPFAM" id="SSF55021">
    <property type="entry name" value="ACT-like"/>
    <property type="match status" value="2"/>
</dbReference>
<dbReference type="FunFam" id="3.30.2130.10:FF:000001">
    <property type="entry name" value="Bifunctional aspartokinase/homoserine dehydrogenase"/>
    <property type="match status" value="1"/>
</dbReference>
<keyword evidence="15" id="KW-0028">Amino-acid biosynthesis</keyword>
<dbReference type="CDD" id="cd04911">
    <property type="entry name" value="ACT_AKiii-YclM-BS_1"/>
    <property type="match status" value="1"/>
</dbReference>
<feature type="binding site" evidence="13">
    <location>
        <begin position="218"/>
        <end position="219"/>
    </location>
    <ligand>
        <name>ATP</name>
        <dbReference type="ChEBI" id="CHEBI:30616"/>
    </ligand>
</feature>
<dbReference type="InterPro" id="IPR054352">
    <property type="entry name" value="ACT_Aspartokinase"/>
</dbReference>
<dbReference type="Gene3D" id="3.30.2130.10">
    <property type="entry name" value="VC0802-like"/>
    <property type="match status" value="1"/>
</dbReference>
<evidence type="ECO:0000256" key="6">
    <source>
        <dbReference type="ARBA" id="ARBA00022679"/>
    </source>
</evidence>
<comment type="similarity">
    <text evidence="5 14">Belongs to the aspartokinase family.</text>
</comment>